<gene>
    <name evidence="1" type="ORF">QLQ22_13425</name>
</gene>
<evidence type="ECO:0000313" key="2">
    <source>
        <dbReference type="Proteomes" id="UP001226091"/>
    </source>
</evidence>
<dbReference type="EMBL" id="CP126116">
    <property type="protein sequence ID" value="WHZ55725.1"/>
    <property type="molecule type" value="Genomic_DNA"/>
</dbReference>
<organism evidence="1 2">
    <name type="scientific">Metabacillus hrfriensis</name>
    <dbReference type="NCBI Taxonomy" id="3048891"/>
    <lineage>
        <taxon>Bacteria</taxon>
        <taxon>Bacillati</taxon>
        <taxon>Bacillota</taxon>
        <taxon>Bacilli</taxon>
        <taxon>Bacillales</taxon>
        <taxon>Bacillaceae</taxon>
        <taxon>Metabacillus</taxon>
    </lineage>
</organism>
<evidence type="ECO:0000313" key="1">
    <source>
        <dbReference type="EMBL" id="WHZ55725.1"/>
    </source>
</evidence>
<name>A0ACD4R5J9_9BACI</name>
<reference evidence="2" key="1">
    <citation type="journal article" date="2025" name="Aquaculture">
        <title>Assessment of the bioflocculant production and safety properties of Metabacillus hrfriensis sp. nov. based on phenotypic and whole-genome sequencing analysis.</title>
        <authorList>
            <person name="Zhang R."/>
            <person name="Zhao Z."/>
            <person name="Luo L."/>
            <person name="Wang S."/>
            <person name="Guo K."/>
            <person name="Xu W."/>
        </authorList>
    </citation>
    <scope>NUCLEOTIDE SEQUENCE [LARGE SCALE GENOMIC DNA]</scope>
    <source>
        <strain evidence="2">CT-WN-B3</strain>
    </source>
</reference>
<accession>A0ACD4R5J9</accession>
<protein>
    <submittedName>
        <fullName evidence="1">Aldolase</fullName>
    </submittedName>
</protein>
<dbReference type="Proteomes" id="UP001226091">
    <property type="component" value="Chromosome"/>
</dbReference>
<sequence>MNNVRLNTQLYHAFGFNIQSDIDLLELPLNNIEENAPQIIVEKSDLSSFWRELSVENKSFVIKKEIILFKIQAVGIFSVQKGREILYSPFADADDDLIRLYLLGTCMGAILMQRRVLPLHGSAVAIDGKAYAIIGDSGAGKSTLASSLINMGYQLISDDVIPVTLNEEKLPLITPAYPQQKLWLESLNEFGMDANGYKQIFNRETKYAVPVKNQFVTQKLQLSGIFELVKTDNTEIIVKPIHKLNSLHTLFKHTYRNFFIAQMGLTEWHFNTTVAMAEKINLYQLSRPTNRFTAHELAEEIINAIKEEEILYG</sequence>
<keyword evidence="2" id="KW-1185">Reference proteome</keyword>
<proteinExistence type="predicted"/>